<sequence length="353" mass="39698">MVQVIGQYSSTVYSIIFVHSFLRSILALYCRNCTRIGRLNSGIETECHTDCEGDVCGIVHWRDKDTIHIYESCISGVDLSGIKMGCRRNNAGATLCLCRDFHECNDIAWQEKLAQMLYINLSDLDCYEANANDTSDFYNMRKCRANFCLYEHHTGTYSDLESFGCSKPSQHLFDINLSPGWPMLSMFPSECFLIETDPGNPVLRCMCNEDNCNGKPVDDIQPGNVSCAVYDLGSSGDKGDSCNGDYCFIQRSYPPYFETQELRGCLSVNDLEYSKRIKTGYHNIMGLEQWLCTDNLCNEDIDAAEKSARISASAVGQLFRANISTKNMTGKVKKFLELLQRDFLALTKGFVVA</sequence>
<evidence type="ECO:0000313" key="3">
    <source>
        <dbReference type="WBParaSite" id="SMUV_0000263601-mRNA-1"/>
    </source>
</evidence>
<reference evidence="3" key="1">
    <citation type="submission" date="2017-02" db="UniProtKB">
        <authorList>
            <consortium name="WormBaseParasite"/>
        </authorList>
    </citation>
    <scope>IDENTIFICATION</scope>
</reference>
<dbReference type="Proteomes" id="UP000046393">
    <property type="component" value="Unplaced"/>
</dbReference>
<dbReference type="AlphaFoldDB" id="A0A0N5AEH8"/>
<keyword evidence="2" id="KW-1185">Reference proteome</keyword>
<evidence type="ECO:0000259" key="1">
    <source>
        <dbReference type="Pfam" id="PF24602"/>
    </source>
</evidence>
<dbReference type="InterPro" id="IPR056039">
    <property type="entry name" value="DUF7622"/>
</dbReference>
<feature type="domain" description="DUF7622" evidence="1">
    <location>
        <begin position="221"/>
        <end position="301"/>
    </location>
</feature>
<dbReference type="PANTHER" id="PTHR37433">
    <property type="entry name" value="PROTEIN CBG25136-RELATED"/>
    <property type="match status" value="1"/>
</dbReference>
<dbReference type="PANTHER" id="PTHR37433:SF20">
    <property type="entry name" value="ACTIVIN_RECP DOMAIN-CONTAINING PROTEIN"/>
    <property type="match status" value="1"/>
</dbReference>
<organism evidence="2 3">
    <name type="scientific">Syphacia muris</name>
    <dbReference type="NCBI Taxonomy" id="451379"/>
    <lineage>
        <taxon>Eukaryota</taxon>
        <taxon>Metazoa</taxon>
        <taxon>Ecdysozoa</taxon>
        <taxon>Nematoda</taxon>
        <taxon>Chromadorea</taxon>
        <taxon>Rhabditida</taxon>
        <taxon>Spirurina</taxon>
        <taxon>Oxyuridomorpha</taxon>
        <taxon>Oxyuroidea</taxon>
        <taxon>Oxyuridae</taxon>
        <taxon>Syphacia</taxon>
    </lineage>
</organism>
<dbReference type="STRING" id="451379.A0A0N5AEH8"/>
<dbReference type="Pfam" id="PF24602">
    <property type="entry name" value="DUF7622"/>
    <property type="match status" value="1"/>
</dbReference>
<protein>
    <submittedName>
        <fullName evidence="3">Activin_recp domain-containing protein</fullName>
    </submittedName>
</protein>
<accession>A0A0N5AEH8</accession>
<evidence type="ECO:0000313" key="2">
    <source>
        <dbReference type="Proteomes" id="UP000046393"/>
    </source>
</evidence>
<name>A0A0N5AEH8_9BILA</name>
<dbReference type="WBParaSite" id="SMUV_0000263601-mRNA-1">
    <property type="protein sequence ID" value="SMUV_0000263601-mRNA-1"/>
    <property type="gene ID" value="SMUV_0000263601"/>
</dbReference>
<proteinExistence type="predicted"/>